<reference evidence="2" key="1">
    <citation type="submission" date="2024-07" db="EMBL/GenBank/DDBJ databases">
        <title>Two chromosome-level genome assemblies of Korean endemic species Abeliophyllum distichum and Forsythia ovata (Oleaceae).</title>
        <authorList>
            <person name="Jang H."/>
        </authorList>
    </citation>
    <scope>NUCLEOTIDE SEQUENCE [LARGE SCALE GENOMIC DNA]</scope>
</reference>
<dbReference type="EMBL" id="JBFOLK010000014">
    <property type="protein sequence ID" value="KAL2462370.1"/>
    <property type="molecule type" value="Genomic_DNA"/>
</dbReference>
<organism evidence="1 2">
    <name type="scientific">Abeliophyllum distichum</name>
    <dbReference type="NCBI Taxonomy" id="126358"/>
    <lineage>
        <taxon>Eukaryota</taxon>
        <taxon>Viridiplantae</taxon>
        <taxon>Streptophyta</taxon>
        <taxon>Embryophyta</taxon>
        <taxon>Tracheophyta</taxon>
        <taxon>Spermatophyta</taxon>
        <taxon>Magnoliopsida</taxon>
        <taxon>eudicotyledons</taxon>
        <taxon>Gunneridae</taxon>
        <taxon>Pentapetalae</taxon>
        <taxon>asterids</taxon>
        <taxon>lamiids</taxon>
        <taxon>Lamiales</taxon>
        <taxon>Oleaceae</taxon>
        <taxon>Forsythieae</taxon>
        <taxon>Abeliophyllum</taxon>
    </lineage>
</organism>
<name>A0ABD1PES7_9LAMI</name>
<protein>
    <submittedName>
        <fullName evidence="1">RNA-directed DNA polymerase</fullName>
    </submittedName>
</protein>
<proteinExistence type="predicted"/>
<keyword evidence="2" id="KW-1185">Reference proteome</keyword>
<sequence length="149" mass="17153">MFEDNDVPLILGRPFLATSQIVIDVKKEELMLKVNDEHITLNVFKAITFPSSPDSCFEIDAIDQEGTNTFTLKNQLDQKKHIPIKKPRSEENLFVEESEIFLVEFEYGGKTKSYQYDKGKIKLWKVNKNCGEVDQSKKSKSSKDLFKVS</sequence>
<keyword evidence="1" id="KW-0548">Nucleotidyltransferase</keyword>
<dbReference type="GO" id="GO:0003964">
    <property type="term" value="F:RNA-directed DNA polymerase activity"/>
    <property type="evidence" value="ECO:0007669"/>
    <property type="project" value="UniProtKB-KW"/>
</dbReference>
<gene>
    <name evidence="1" type="ORF">Adt_45790</name>
</gene>
<evidence type="ECO:0000313" key="1">
    <source>
        <dbReference type="EMBL" id="KAL2462370.1"/>
    </source>
</evidence>
<dbReference type="PANTHER" id="PTHR33067:SF31">
    <property type="entry name" value="RNA-DIRECTED DNA POLYMERASE"/>
    <property type="match status" value="1"/>
</dbReference>
<evidence type="ECO:0000313" key="2">
    <source>
        <dbReference type="Proteomes" id="UP001604336"/>
    </source>
</evidence>
<accession>A0ABD1PES7</accession>
<dbReference type="AlphaFoldDB" id="A0ABD1PES7"/>
<comment type="caution">
    <text evidence="1">The sequence shown here is derived from an EMBL/GenBank/DDBJ whole genome shotgun (WGS) entry which is preliminary data.</text>
</comment>
<keyword evidence="1" id="KW-0808">Transferase</keyword>
<keyword evidence="1" id="KW-0695">RNA-directed DNA polymerase</keyword>
<dbReference type="Proteomes" id="UP001604336">
    <property type="component" value="Unassembled WGS sequence"/>
</dbReference>
<dbReference type="PANTHER" id="PTHR33067">
    <property type="entry name" value="RNA-DIRECTED DNA POLYMERASE-RELATED"/>
    <property type="match status" value="1"/>
</dbReference>